<dbReference type="EMBL" id="JASBWS010000190">
    <property type="protein sequence ID" value="KAJ9091814.1"/>
    <property type="molecule type" value="Genomic_DNA"/>
</dbReference>
<gene>
    <name evidence="1" type="ORF">QFC20_007545</name>
</gene>
<keyword evidence="2" id="KW-1185">Reference proteome</keyword>
<reference evidence="1" key="1">
    <citation type="submission" date="2023-04" db="EMBL/GenBank/DDBJ databases">
        <title>Draft Genome sequencing of Naganishia species isolated from polar environments using Oxford Nanopore Technology.</title>
        <authorList>
            <person name="Leo P."/>
            <person name="Venkateswaran K."/>
        </authorList>
    </citation>
    <scope>NUCLEOTIDE SEQUENCE</scope>
    <source>
        <strain evidence="1">MNA-CCFEE 5262</strain>
    </source>
</reference>
<proteinExistence type="predicted"/>
<sequence>MSANRRTPPPLPSRPSSTSRQFSAASSSNTTAPPPQLQVNTSSTSRRPELRSAASSFSTAFTASASSWASKAKSGAKIGLNNYAKPMAKAALTKGSNYVGAASEYLQDARSSEGVSRSTSDDDSLDSARSRANRTPEPVDKLHLLPQWAVRKARRDKEGRIMTDENGKVQYDMEVHVSGYCGAVTSAENAGLILKAALKIMRGVAALPPLVADAAAKVEDKLSNSPISSPTLEKIADQLDKDMQLKYKPRATRTSTMSSVDTVSSKKYPKNNSAESMIAQITQEQLQALHANMEERLAPFRSSVSARRVQVSIYLIALNQQHRRDEIKPGPNDEPLVTNVFTTSNQGLFMQKMIIPWERLKNSPHAENLTEESSSISTAYGLYIQADLLSEGGPGQLPAAASSISPASSPTFTQRTLEEESKPVDQVATKVDDGANAFFSPIAKPLAKGSGGEPGGLQALSKTDVKASVLTNISSPGGIRVISDLDDTVKYSNILGGARETFRNAFCRSIEDLGIEGMAEMYQALGAAGAAGFHFVSNSPNELLPVIQSFFHHHGFPEGYSLMLKYYGKGHLVNAFMEEPAERKLRGVEAVMNSFPESKFILVGDSGEQDLELYVAVAKARPQQVLAVVIRDVSTAVAKKVKTQSRKPTMSEVDFTALNDALGHIDGQDQAAKAGIGGRKRDAAKRLIHATSGLDLTRLRAHSLSEDSSASSSPGSPPKQDSMDATSSLATSELPTSPTSSTGKTPPESSQDAQMTQEPISTIGATGSSSDPLASLEDEAREVEEEFQELSATQTKLLRRAAEWNERVVRLSQELPAGVRLLLFREPREVEQTLLQLVRDNK</sequence>
<comment type="caution">
    <text evidence="1">The sequence shown here is derived from an EMBL/GenBank/DDBJ whole genome shotgun (WGS) entry which is preliminary data.</text>
</comment>
<protein>
    <submittedName>
        <fullName evidence="1">Uncharacterized protein</fullName>
    </submittedName>
</protein>
<evidence type="ECO:0000313" key="2">
    <source>
        <dbReference type="Proteomes" id="UP001230649"/>
    </source>
</evidence>
<organism evidence="1 2">
    <name type="scientific">Naganishia adeliensis</name>
    <dbReference type="NCBI Taxonomy" id="92952"/>
    <lineage>
        <taxon>Eukaryota</taxon>
        <taxon>Fungi</taxon>
        <taxon>Dikarya</taxon>
        <taxon>Basidiomycota</taxon>
        <taxon>Agaricomycotina</taxon>
        <taxon>Tremellomycetes</taxon>
        <taxon>Filobasidiales</taxon>
        <taxon>Filobasidiaceae</taxon>
        <taxon>Naganishia</taxon>
    </lineage>
</organism>
<name>A0ACC2UYI2_9TREE</name>
<accession>A0ACC2UYI2</accession>
<evidence type="ECO:0000313" key="1">
    <source>
        <dbReference type="EMBL" id="KAJ9091814.1"/>
    </source>
</evidence>
<dbReference type="Proteomes" id="UP001230649">
    <property type="component" value="Unassembled WGS sequence"/>
</dbReference>